<dbReference type="SUPFAM" id="SSF53850">
    <property type="entry name" value="Periplasmic binding protein-like II"/>
    <property type="match status" value="1"/>
</dbReference>
<dbReference type="Pfam" id="PF03466">
    <property type="entry name" value="LysR_substrate"/>
    <property type="match status" value="1"/>
</dbReference>
<keyword evidence="3" id="KW-0238">DNA-binding</keyword>
<dbReference type="InterPro" id="IPR005119">
    <property type="entry name" value="LysR_subst-bd"/>
</dbReference>
<dbReference type="GO" id="GO:0032993">
    <property type="term" value="C:protein-DNA complex"/>
    <property type="evidence" value="ECO:0007669"/>
    <property type="project" value="TreeGrafter"/>
</dbReference>
<proteinExistence type="inferred from homology"/>
<dbReference type="EMBL" id="QFFI01000033">
    <property type="protein sequence ID" value="PWG61490.1"/>
    <property type="molecule type" value="Genomic_DNA"/>
</dbReference>
<evidence type="ECO:0000256" key="4">
    <source>
        <dbReference type="ARBA" id="ARBA00023163"/>
    </source>
</evidence>
<dbReference type="PRINTS" id="PR00039">
    <property type="entry name" value="HTHLYSR"/>
</dbReference>
<evidence type="ECO:0000259" key="5">
    <source>
        <dbReference type="PROSITE" id="PS50931"/>
    </source>
</evidence>
<keyword evidence="4" id="KW-0804">Transcription</keyword>
<feature type="domain" description="HTH lysR-type" evidence="5">
    <location>
        <begin position="8"/>
        <end position="61"/>
    </location>
</feature>
<evidence type="ECO:0000256" key="3">
    <source>
        <dbReference type="ARBA" id="ARBA00023125"/>
    </source>
</evidence>
<keyword evidence="2" id="KW-0805">Transcription regulation</keyword>
<dbReference type="PROSITE" id="PS50931">
    <property type="entry name" value="HTH_LYSR"/>
    <property type="match status" value="1"/>
</dbReference>
<dbReference type="InterPro" id="IPR036388">
    <property type="entry name" value="WH-like_DNA-bd_sf"/>
</dbReference>
<comment type="caution">
    <text evidence="6">The sequence shown here is derived from an EMBL/GenBank/DDBJ whole genome shotgun (WGS) entry which is preliminary data.</text>
</comment>
<dbReference type="InterPro" id="IPR000847">
    <property type="entry name" value="LysR_HTH_N"/>
</dbReference>
<accession>A0A2U2MXA3</accession>
<dbReference type="SUPFAM" id="SSF46785">
    <property type="entry name" value="Winged helix' DNA-binding domain"/>
    <property type="match status" value="1"/>
</dbReference>
<dbReference type="GO" id="GO:0003700">
    <property type="term" value="F:DNA-binding transcription factor activity"/>
    <property type="evidence" value="ECO:0007669"/>
    <property type="project" value="InterPro"/>
</dbReference>
<keyword evidence="7" id="KW-1185">Reference proteome</keyword>
<organism evidence="6 7">
    <name type="scientific">Sediminicurvatus halobius</name>
    <dbReference type="NCBI Taxonomy" id="2182432"/>
    <lineage>
        <taxon>Bacteria</taxon>
        <taxon>Pseudomonadati</taxon>
        <taxon>Pseudomonadota</taxon>
        <taxon>Gammaproteobacteria</taxon>
        <taxon>Chromatiales</taxon>
        <taxon>Ectothiorhodospiraceae</taxon>
        <taxon>Sediminicurvatus</taxon>
    </lineage>
</organism>
<evidence type="ECO:0000256" key="2">
    <source>
        <dbReference type="ARBA" id="ARBA00023015"/>
    </source>
</evidence>
<evidence type="ECO:0000313" key="7">
    <source>
        <dbReference type="Proteomes" id="UP000245474"/>
    </source>
</evidence>
<dbReference type="Gene3D" id="3.40.190.10">
    <property type="entry name" value="Periplasmic binding protein-like II"/>
    <property type="match status" value="2"/>
</dbReference>
<protein>
    <submittedName>
        <fullName evidence="6">LysR family transcriptional regulator</fullName>
    </submittedName>
</protein>
<evidence type="ECO:0000313" key="6">
    <source>
        <dbReference type="EMBL" id="PWG61490.1"/>
    </source>
</evidence>
<dbReference type="AlphaFoldDB" id="A0A2U2MXA3"/>
<gene>
    <name evidence="6" type="ORF">DEM34_16135</name>
</gene>
<dbReference type="Pfam" id="PF00126">
    <property type="entry name" value="HTH_1"/>
    <property type="match status" value="1"/>
</dbReference>
<dbReference type="PANTHER" id="PTHR30346:SF0">
    <property type="entry name" value="HCA OPERON TRANSCRIPTIONAL ACTIVATOR HCAR"/>
    <property type="match status" value="1"/>
</dbReference>
<dbReference type="Proteomes" id="UP000245474">
    <property type="component" value="Unassembled WGS sequence"/>
</dbReference>
<dbReference type="GO" id="GO:0003677">
    <property type="term" value="F:DNA binding"/>
    <property type="evidence" value="ECO:0007669"/>
    <property type="project" value="UniProtKB-KW"/>
</dbReference>
<dbReference type="CDD" id="cd08414">
    <property type="entry name" value="PBP2_LTTR_aromatics_like"/>
    <property type="match status" value="1"/>
</dbReference>
<dbReference type="InterPro" id="IPR036390">
    <property type="entry name" value="WH_DNA-bd_sf"/>
</dbReference>
<reference evidence="6 7" key="1">
    <citation type="submission" date="2018-05" db="EMBL/GenBank/DDBJ databases">
        <title>Spiribacter halobius sp. nov., a moderately halophilic bacterium isolated from marine solar saltern.</title>
        <authorList>
            <person name="Zheng W.-S."/>
            <person name="Lu D.-C."/>
            <person name="Du Z.-J."/>
        </authorList>
    </citation>
    <scope>NUCLEOTIDE SEQUENCE [LARGE SCALE GENOMIC DNA]</scope>
    <source>
        <strain evidence="6 7">E85</strain>
    </source>
</reference>
<dbReference type="PANTHER" id="PTHR30346">
    <property type="entry name" value="TRANSCRIPTIONAL DUAL REGULATOR HCAR-RELATED"/>
    <property type="match status" value="1"/>
</dbReference>
<dbReference type="Gene3D" id="1.10.10.10">
    <property type="entry name" value="Winged helix-like DNA-binding domain superfamily/Winged helix DNA-binding domain"/>
    <property type="match status" value="1"/>
</dbReference>
<comment type="similarity">
    <text evidence="1">Belongs to the LysR transcriptional regulatory family.</text>
</comment>
<evidence type="ECO:0000256" key="1">
    <source>
        <dbReference type="ARBA" id="ARBA00009437"/>
    </source>
</evidence>
<dbReference type="FunFam" id="1.10.10.10:FF:000001">
    <property type="entry name" value="LysR family transcriptional regulator"/>
    <property type="match status" value="1"/>
</dbReference>
<dbReference type="OrthoDB" id="8437302at2"/>
<sequence>MAWHLQPHIRYFMVVAETLHFREAARRLHVAQPALSRAIKKLEDKLEVTLLARTRRHVELTAAGWAFLEGCREAGRTMDDAEARAIQASKGELGRVVVGYTDFAISGRLPGILAAFHSRVQGANIELLRRNSHEQLDDLREGRIDIGFLTSPVPGDVFSHFPVQQDRYVAVVPDSHPLASRDSIPLSALQNESFVLGDSSAWRHFNPHIHALCLEAGFLPRVVYETGSTDSIFGLVAARVGVSIYPERELNHRRPGVRVLTLQGLERRLSTEVVWISQSANPVVQHLVSVAKEMSDTAS</sequence>
<dbReference type="RefSeq" id="WP_109679869.1">
    <property type="nucleotide sequence ID" value="NZ_CP086615.1"/>
</dbReference>
<name>A0A2U2MXA3_9GAMM</name>